<dbReference type="Gene3D" id="3.40.50.720">
    <property type="entry name" value="NAD(P)-binding Rossmann-like Domain"/>
    <property type="match status" value="1"/>
</dbReference>
<dbReference type="InterPro" id="IPR032875">
    <property type="entry name" value="Succ_CoA_lig_flav_dom"/>
</dbReference>
<accession>A0ABN2BJF5</accession>
<dbReference type="RefSeq" id="WP_141002784.1">
    <property type="nucleotide sequence ID" value="NZ_BAAAOR010000039.1"/>
</dbReference>
<dbReference type="GO" id="GO:0016874">
    <property type="term" value="F:ligase activity"/>
    <property type="evidence" value="ECO:0007669"/>
    <property type="project" value="UniProtKB-KW"/>
</dbReference>
<evidence type="ECO:0000313" key="3">
    <source>
        <dbReference type="Proteomes" id="UP001500842"/>
    </source>
</evidence>
<sequence>MGAPTTLPGPGPLPGVDVLLADGSIGRVRDFAADDADAVRAMHEHASAESLRHRFLHAGDHAAAAYVDHLCEAGPDEVIALVMEHDRRPVALATAEHVAPAVAEVSFFVAEEMKGRGVGTLLLEHLAARARRAGLREFTALVAVDNLAMIRVLNDVGFDTTRDVAQGTIEMRLSTAATQRAVEAADVRECRAEARSLRALMRPQRVAVAGVARDGGGVGNAVLDAIREGGFTGSVCVVHPDRPEIAGVEVHPSIAAVPGPVDLLIVAVPAQHVLGLLEEAGRAGVRVAVVISSGFAEAGPGGHLLQTAMVRSARGHGMRLIGPNCFGVGSYAPAVGLDATFARRRPAAGGLAVASQSGGVGIALIDAASAGLGLASFVSLGNKADVSGNDLLAAWIEDEQVTAAALYLESFGNPRKFARFARRFSERKPLIAVVGGRSAVGSRAGASHTAAAATPGSAVSAVFAQAGVIPVTGLDELVDCALLLTAGPLPAGSRLGIVGNAGGLGVLAADDASDEGIDVPELSERLQEELRRVAGGAPGTTNPVDLGAAASPEAFGAGIGLLAGSGEVDGLVVVFAATRVGDTDRTVAAIRAAARDLTIPVVLVLHGDDLPAPAEPGAGDLPRLRSVESAVRAFGRAARYVAWRSAPRGTRRPRVPAATRDAAALAAGLLAADRHGGWLDPAQIQELLAHYGVTAPTGSVCAGAAAAMETADAVGYPVAAKVADPEILHKTDRGLVAVGLRSREEVAVAVRRFGAEVGRADVPVLVQPMAPHGVELAVGVVRDPSFGPLVMVGAGGVATEVWRDRAFLVPPVTDLDVARTLATLRIAPLLRGFRGSPPVDLERVQDLVVSVAALAEDLPQLAEMDLNPVIATADGVVCVDARVRLAAPAAAEEVLPGVPRQLRMPS</sequence>
<gene>
    <name evidence="2" type="ORF">GCM10009788_51110</name>
</gene>
<dbReference type="Proteomes" id="UP001500842">
    <property type="component" value="Unassembled WGS sequence"/>
</dbReference>
<dbReference type="Pfam" id="PF13607">
    <property type="entry name" value="Succ_CoA_lig"/>
    <property type="match status" value="1"/>
</dbReference>
<dbReference type="InterPro" id="IPR016181">
    <property type="entry name" value="Acyl_CoA_acyltransferase"/>
</dbReference>
<dbReference type="Pfam" id="PF13380">
    <property type="entry name" value="CoA_binding_2"/>
    <property type="match status" value="1"/>
</dbReference>
<dbReference type="SUPFAM" id="SSF55729">
    <property type="entry name" value="Acyl-CoA N-acyltransferases (Nat)"/>
    <property type="match status" value="1"/>
</dbReference>
<proteinExistence type="predicted"/>
<dbReference type="InterPro" id="IPR000182">
    <property type="entry name" value="GNAT_dom"/>
</dbReference>
<dbReference type="Pfam" id="PF00583">
    <property type="entry name" value="Acetyltransf_1"/>
    <property type="match status" value="1"/>
</dbReference>
<dbReference type="PANTHER" id="PTHR42793:SF1">
    <property type="entry name" value="PEPTIDYL-LYSINE N-ACETYLTRANSFERASE PATZ"/>
    <property type="match status" value="1"/>
</dbReference>
<keyword evidence="3" id="KW-1185">Reference proteome</keyword>
<evidence type="ECO:0000259" key="1">
    <source>
        <dbReference type="PROSITE" id="PS51186"/>
    </source>
</evidence>
<dbReference type="SMART" id="SM00881">
    <property type="entry name" value="CoA_binding"/>
    <property type="match status" value="1"/>
</dbReference>
<dbReference type="Pfam" id="PF13549">
    <property type="entry name" value="ATP-grasp_5"/>
    <property type="match status" value="1"/>
</dbReference>
<dbReference type="InterPro" id="IPR013815">
    <property type="entry name" value="ATP_grasp_subdomain_1"/>
</dbReference>
<dbReference type="SUPFAM" id="SSF56059">
    <property type="entry name" value="Glutathione synthetase ATP-binding domain-like"/>
    <property type="match status" value="1"/>
</dbReference>
<dbReference type="PANTHER" id="PTHR42793">
    <property type="entry name" value="COA BINDING DOMAIN CONTAINING PROTEIN"/>
    <property type="match status" value="1"/>
</dbReference>
<dbReference type="Gene3D" id="3.30.1490.20">
    <property type="entry name" value="ATP-grasp fold, A domain"/>
    <property type="match status" value="1"/>
</dbReference>
<feature type="domain" description="N-acetyltransferase" evidence="1">
    <location>
        <begin position="26"/>
        <end position="176"/>
    </location>
</feature>
<dbReference type="SUPFAM" id="SSF52210">
    <property type="entry name" value="Succinyl-CoA synthetase domains"/>
    <property type="match status" value="2"/>
</dbReference>
<organism evidence="2 3">
    <name type="scientific">Nocardioides humi</name>
    <dbReference type="NCBI Taxonomy" id="449461"/>
    <lineage>
        <taxon>Bacteria</taxon>
        <taxon>Bacillati</taxon>
        <taxon>Actinomycetota</taxon>
        <taxon>Actinomycetes</taxon>
        <taxon>Propionibacteriales</taxon>
        <taxon>Nocardioidaceae</taxon>
        <taxon>Nocardioides</taxon>
    </lineage>
</organism>
<reference evidence="2 3" key="1">
    <citation type="journal article" date="2019" name="Int. J. Syst. Evol. Microbiol.">
        <title>The Global Catalogue of Microorganisms (GCM) 10K type strain sequencing project: providing services to taxonomists for standard genome sequencing and annotation.</title>
        <authorList>
            <consortium name="The Broad Institute Genomics Platform"/>
            <consortium name="The Broad Institute Genome Sequencing Center for Infectious Disease"/>
            <person name="Wu L."/>
            <person name="Ma J."/>
        </authorList>
    </citation>
    <scope>NUCLEOTIDE SEQUENCE [LARGE SCALE GENOMIC DNA]</scope>
    <source>
        <strain evidence="2 3">JCM 14942</strain>
    </source>
</reference>
<dbReference type="SUPFAM" id="SSF51735">
    <property type="entry name" value="NAD(P)-binding Rossmann-fold domains"/>
    <property type="match status" value="1"/>
</dbReference>
<protein>
    <submittedName>
        <fullName evidence="2">Bifunctional GNAT family N-acetyltransferase/acetate--CoA ligase family protein</fullName>
    </submittedName>
</protein>
<dbReference type="EMBL" id="BAAAOR010000039">
    <property type="protein sequence ID" value="GAA1542282.1"/>
    <property type="molecule type" value="Genomic_DNA"/>
</dbReference>
<dbReference type="Gene3D" id="3.30.470.20">
    <property type="entry name" value="ATP-grasp fold, B domain"/>
    <property type="match status" value="1"/>
</dbReference>
<dbReference type="InterPro" id="IPR036291">
    <property type="entry name" value="NAD(P)-bd_dom_sf"/>
</dbReference>
<keyword evidence="2" id="KW-0436">Ligase</keyword>
<comment type="caution">
    <text evidence="2">The sequence shown here is derived from an EMBL/GenBank/DDBJ whole genome shotgun (WGS) entry which is preliminary data.</text>
</comment>
<name>A0ABN2BJF5_9ACTN</name>
<dbReference type="Gene3D" id="3.40.630.30">
    <property type="match status" value="1"/>
</dbReference>
<evidence type="ECO:0000313" key="2">
    <source>
        <dbReference type="EMBL" id="GAA1542282.1"/>
    </source>
</evidence>
<dbReference type="InterPro" id="IPR003781">
    <property type="entry name" value="CoA-bd"/>
</dbReference>
<dbReference type="PROSITE" id="PS51186">
    <property type="entry name" value="GNAT"/>
    <property type="match status" value="1"/>
</dbReference>
<dbReference type="Gene3D" id="3.40.50.261">
    <property type="entry name" value="Succinyl-CoA synthetase domains"/>
    <property type="match status" value="2"/>
</dbReference>
<dbReference type="InterPro" id="IPR016102">
    <property type="entry name" value="Succinyl-CoA_synth-like"/>
</dbReference>